<gene>
    <name evidence="1" type="ORF">JTE90_024208</name>
</gene>
<protein>
    <submittedName>
        <fullName evidence="1">Uncharacterized protein</fullName>
    </submittedName>
</protein>
<dbReference type="EMBL" id="JAFNEN010004710">
    <property type="protein sequence ID" value="KAG8170896.1"/>
    <property type="molecule type" value="Genomic_DNA"/>
</dbReference>
<name>A0AAV6THH7_9ARAC</name>
<evidence type="ECO:0000313" key="2">
    <source>
        <dbReference type="Proteomes" id="UP000827092"/>
    </source>
</evidence>
<sequence length="101" mass="11747">MLPRCQTWKRCVCSSCRLSFWQDCLRSYKICPEPNHQSYDEENKKRDTQKQIAELTELVKSGLGYFGGGREVETRYQVGRWSVDIAEAKLTGNRKLGQAER</sequence>
<accession>A0AAV6THH7</accession>
<comment type="caution">
    <text evidence="1">The sequence shown here is derived from an EMBL/GenBank/DDBJ whole genome shotgun (WGS) entry which is preliminary data.</text>
</comment>
<reference evidence="1 2" key="1">
    <citation type="journal article" date="2022" name="Nat. Ecol. Evol.">
        <title>A masculinizing supergene underlies an exaggerated male reproductive morph in a spider.</title>
        <authorList>
            <person name="Hendrickx F."/>
            <person name="De Corte Z."/>
            <person name="Sonet G."/>
            <person name="Van Belleghem S.M."/>
            <person name="Kostlbacher S."/>
            <person name="Vangestel C."/>
        </authorList>
    </citation>
    <scope>NUCLEOTIDE SEQUENCE [LARGE SCALE GENOMIC DNA]</scope>
    <source>
        <strain evidence="1">W744_W776</strain>
    </source>
</reference>
<keyword evidence="2" id="KW-1185">Reference proteome</keyword>
<proteinExistence type="predicted"/>
<dbReference type="AlphaFoldDB" id="A0AAV6THH7"/>
<dbReference type="Proteomes" id="UP000827092">
    <property type="component" value="Unassembled WGS sequence"/>
</dbReference>
<evidence type="ECO:0000313" key="1">
    <source>
        <dbReference type="EMBL" id="KAG8170896.1"/>
    </source>
</evidence>
<organism evidence="1 2">
    <name type="scientific">Oedothorax gibbosus</name>
    <dbReference type="NCBI Taxonomy" id="931172"/>
    <lineage>
        <taxon>Eukaryota</taxon>
        <taxon>Metazoa</taxon>
        <taxon>Ecdysozoa</taxon>
        <taxon>Arthropoda</taxon>
        <taxon>Chelicerata</taxon>
        <taxon>Arachnida</taxon>
        <taxon>Araneae</taxon>
        <taxon>Araneomorphae</taxon>
        <taxon>Entelegynae</taxon>
        <taxon>Araneoidea</taxon>
        <taxon>Linyphiidae</taxon>
        <taxon>Erigoninae</taxon>
        <taxon>Oedothorax</taxon>
    </lineage>
</organism>